<protein>
    <submittedName>
        <fullName evidence="6">DNA-binding transcriptional LysR family regulator</fullName>
    </submittedName>
</protein>
<evidence type="ECO:0000256" key="1">
    <source>
        <dbReference type="ARBA" id="ARBA00009437"/>
    </source>
</evidence>
<dbReference type="RefSeq" id="WP_184783847.1">
    <property type="nucleotide sequence ID" value="NZ_JACHMG010000001.1"/>
</dbReference>
<name>A0A840J6Q7_9PSEU</name>
<dbReference type="EMBL" id="JACHMG010000001">
    <property type="protein sequence ID" value="MBB4689285.1"/>
    <property type="molecule type" value="Genomic_DNA"/>
</dbReference>
<evidence type="ECO:0000256" key="2">
    <source>
        <dbReference type="ARBA" id="ARBA00023015"/>
    </source>
</evidence>
<keyword evidence="4" id="KW-0804">Transcription</keyword>
<dbReference type="Pfam" id="PF03466">
    <property type="entry name" value="LysR_substrate"/>
    <property type="match status" value="1"/>
</dbReference>
<comment type="similarity">
    <text evidence="1">Belongs to the LysR transcriptional regulatory family.</text>
</comment>
<evidence type="ECO:0000313" key="7">
    <source>
        <dbReference type="Proteomes" id="UP000581769"/>
    </source>
</evidence>
<proteinExistence type="inferred from homology"/>
<dbReference type="SUPFAM" id="SSF53850">
    <property type="entry name" value="Periplasmic binding protein-like II"/>
    <property type="match status" value="1"/>
</dbReference>
<dbReference type="InterPro" id="IPR000847">
    <property type="entry name" value="LysR_HTH_N"/>
</dbReference>
<dbReference type="GO" id="GO:0005829">
    <property type="term" value="C:cytosol"/>
    <property type="evidence" value="ECO:0007669"/>
    <property type="project" value="TreeGrafter"/>
</dbReference>
<dbReference type="PRINTS" id="PR00039">
    <property type="entry name" value="HTHLYSR"/>
</dbReference>
<accession>A0A840J6Q7</accession>
<organism evidence="6 7">
    <name type="scientific">Amycolatopsis jiangsuensis</name>
    <dbReference type="NCBI Taxonomy" id="1181879"/>
    <lineage>
        <taxon>Bacteria</taxon>
        <taxon>Bacillati</taxon>
        <taxon>Actinomycetota</taxon>
        <taxon>Actinomycetes</taxon>
        <taxon>Pseudonocardiales</taxon>
        <taxon>Pseudonocardiaceae</taxon>
        <taxon>Amycolatopsis</taxon>
    </lineage>
</organism>
<dbReference type="PANTHER" id="PTHR30419">
    <property type="entry name" value="HTH-TYPE TRANSCRIPTIONAL REGULATOR YBHD"/>
    <property type="match status" value="1"/>
</dbReference>
<dbReference type="FunFam" id="1.10.10.10:FF:000001">
    <property type="entry name" value="LysR family transcriptional regulator"/>
    <property type="match status" value="1"/>
</dbReference>
<reference evidence="6 7" key="1">
    <citation type="submission" date="2020-08" db="EMBL/GenBank/DDBJ databases">
        <title>Sequencing the genomes of 1000 actinobacteria strains.</title>
        <authorList>
            <person name="Klenk H.-P."/>
        </authorList>
    </citation>
    <scope>NUCLEOTIDE SEQUENCE [LARGE SCALE GENOMIC DNA]</scope>
    <source>
        <strain evidence="6 7">DSM 45859</strain>
    </source>
</reference>
<dbReference type="Pfam" id="PF00126">
    <property type="entry name" value="HTH_1"/>
    <property type="match status" value="1"/>
</dbReference>
<keyword evidence="3 6" id="KW-0238">DNA-binding</keyword>
<evidence type="ECO:0000313" key="6">
    <source>
        <dbReference type="EMBL" id="MBB4689285.1"/>
    </source>
</evidence>
<evidence type="ECO:0000256" key="4">
    <source>
        <dbReference type="ARBA" id="ARBA00023163"/>
    </source>
</evidence>
<dbReference type="InterPro" id="IPR036390">
    <property type="entry name" value="WH_DNA-bd_sf"/>
</dbReference>
<sequence length="310" mass="32874">MELKQLLALVTVGDTGSVTKAARLLHVVQPAVSRYIRALEDEVGVPLFERSSQGMTLTPAGEVLAERARRALLELDRARAEIRPDREHVRGIVTIGLLESTVELVAAPLVEVLGRRHPGIDVRILSAFSGHLRQWLDDGAVDMSLLYNVNSTPSIAVTPLLREALWAIAPPDAELGREALTWDRVCENRLILPVAGHGLRTLVDEALGAAAAAPTIVCQTNSMPVQKKLVAAGTGWSVLPAAGVAEDVAAGRLLGGPIVDPAISRTIVLALPRAGRNPPAAEVAATEIARVTQRLVQNGTWPTASVAHTG</sequence>
<dbReference type="PROSITE" id="PS50931">
    <property type="entry name" value="HTH_LYSR"/>
    <property type="match status" value="1"/>
</dbReference>
<gene>
    <name evidence="6" type="ORF">BJY18_006770</name>
</gene>
<dbReference type="GO" id="GO:0003677">
    <property type="term" value="F:DNA binding"/>
    <property type="evidence" value="ECO:0007669"/>
    <property type="project" value="UniProtKB-KW"/>
</dbReference>
<feature type="domain" description="HTH lysR-type" evidence="5">
    <location>
        <begin position="1"/>
        <end position="58"/>
    </location>
</feature>
<dbReference type="Gene3D" id="3.40.190.290">
    <property type="match status" value="1"/>
</dbReference>
<dbReference type="Gene3D" id="1.10.10.10">
    <property type="entry name" value="Winged helix-like DNA-binding domain superfamily/Winged helix DNA-binding domain"/>
    <property type="match status" value="1"/>
</dbReference>
<dbReference type="AlphaFoldDB" id="A0A840J6Q7"/>
<keyword evidence="2" id="KW-0805">Transcription regulation</keyword>
<dbReference type="Proteomes" id="UP000581769">
    <property type="component" value="Unassembled WGS sequence"/>
</dbReference>
<dbReference type="InterPro" id="IPR005119">
    <property type="entry name" value="LysR_subst-bd"/>
</dbReference>
<evidence type="ECO:0000256" key="3">
    <source>
        <dbReference type="ARBA" id="ARBA00023125"/>
    </source>
</evidence>
<dbReference type="InterPro" id="IPR050950">
    <property type="entry name" value="HTH-type_LysR_regulators"/>
</dbReference>
<evidence type="ECO:0000259" key="5">
    <source>
        <dbReference type="PROSITE" id="PS50931"/>
    </source>
</evidence>
<dbReference type="SUPFAM" id="SSF46785">
    <property type="entry name" value="Winged helix' DNA-binding domain"/>
    <property type="match status" value="1"/>
</dbReference>
<dbReference type="InterPro" id="IPR036388">
    <property type="entry name" value="WH-like_DNA-bd_sf"/>
</dbReference>
<comment type="caution">
    <text evidence="6">The sequence shown here is derived from an EMBL/GenBank/DDBJ whole genome shotgun (WGS) entry which is preliminary data.</text>
</comment>
<dbReference type="GO" id="GO:0003700">
    <property type="term" value="F:DNA-binding transcription factor activity"/>
    <property type="evidence" value="ECO:0007669"/>
    <property type="project" value="InterPro"/>
</dbReference>
<keyword evidence="7" id="KW-1185">Reference proteome</keyword>